<dbReference type="EMBL" id="CAMPGE010014237">
    <property type="protein sequence ID" value="CAI2372919.1"/>
    <property type="molecule type" value="Genomic_DNA"/>
</dbReference>
<keyword evidence="7" id="KW-1185">Reference proteome</keyword>
<feature type="domain" description="Peripheral subunit-binding (PSBD)" evidence="5">
    <location>
        <begin position="58"/>
        <end position="95"/>
    </location>
</feature>
<dbReference type="SUPFAM" id="SSF52777">
    <property type="entry name" value="CoA-dependent acyltransferases"/>
    <property type="match status" value="1"/>
</dbReference>
<organism evidence="6 7">
    <name type="scientific">Euplotes crassus</name>
    <dbReference type="NCBI Taxonomy" id="5936"/>
    <lineage>
        <taxon>Eukaryota</taxon>
        <taxon>Sar</taxon>
        <taxon>Alveolata</taxon>
        <taxon>Ciliophora</taxon>
        <taxon>Intramacronucleata</taxon>
        <taxon>Spirotrichea</taxon>
        <taxon>Hypotrichia</taxon>
        <taxon>Euplotida</taxon>
        <taxon>Euplotidae</taxon>
        <taxon>Moneuplotes</taxon>
    </lineage>
</organism>
<sequence>MWRLKSSFGIRQKISSYKRSITLSSVSERGIANMQGVPHEIVPNHHDYMLGALDIEQPISPAARIHLIRNRLYLKDIKATGKKGMLLKSDVMKYLRNPDKYGIKHSPPVKGKPDPSFVLSELEEDDQTIMVNDRRKQILSQSRSIPFFVFTDEYDFTDLLEFEKNEDYCKLSVMLKSISIALSFFPTMNSVINPDVDDDGYIHEYVLKKNHNIGLAYSLPEGLALPCIPDIQKHSLKEVEAQVNEFQTLNFSEDNSQTSTFTLYYNESGSKLFPNIIRPQTCAMALGKINKMPSVDSYGKIVPRDIASVSIACDHRIIDGSTCVQFSNIVKSIIENPLHIIAHMK</sequence>
<dbReference type="Gene3D" id="3.30.559.10">
    <property type="entry name" value="Chloramphenicol acetyltransferase-like domain"/>
    <property type="match status" value="1"/>
</dbReference>
<dbReference type="GO" id="GO:0005739">
    <property type="term" value="C:mitochondrion"/>
    <property type="evidence" value="ECO:0007669"/>
    <property type="project" value="TreeGrafter"/>
</dbReference>
<name>A0AAD2CVS1_EUPCR</name>
<evidence type="ECO:0000313" key="7">
    <source>
        <dbReference type="Proteomes" id="UP001295684"/>
    </source>
</evidence>
<keyword evidence="4" id="KW-0012">Acyltransferase</keyword>
<dbReference type="InterPro" id="IPR036625">
    <property type="entry name" value="E3-bd_dom_sf"/>
</dbReference>
<evidence type="ECO:0000256" key="2">
    <source>
        <dbReference type="ARBA" id="ARBA00007317"/>
    </source>
</evidence>
<dbReference type="InterPro" id="IPR004167">
    <property type="entry name" value="PSBD"/>
</dbReference>
<protein>
    <recommendedName>
        <fullName evidence="5">Peripheral subunit-binding (PSBD) domain-containing protein</fullName>
    </recommendedName>
</protein>
<dbReference type="PANTHER" id="PTHR43178:SF5">
    <property type="entry name" value="LIPOAMIDE ACYLTRANSFERASE COMPONENT OF BRANCHED-CHAIN ALPHA-KETO ACID DEHYDROGENASE COMPLEX, MITOCHONDRIAL"/>
    <property type="match status" value="1"/>
</dbReference>
<keyword evidence="3" id="KW-0808">Transferase</keyword>
<evidence type="ECO:0000256" key="1">
    <source>
        <dbReference type="ARBA" id="ARBA00001938"/>
    </source>
</evidence>
<dbReference type="GO" id="GO:0016407">
    <property type="term" value="F:acetyltransferase activity"/>
    <property type="evidence" value="ECO:0007669"/>
    <property type="project" value="TreeGrafter"/>
</dbReference>
<reference evidence="6" key="1">
    <citation type="submission" date="2023-07" db="EMBL/GenBank/DDBJ databases">
        <authorList>
            <consortium name="AG Swart"/>
            <person name="Singh M."/>
            <person name="Singh A."/>
            <person name="Seah K."/>
            <person name="Emmerich C."/>
        </authorList>
    </citation>
    <scope>NUCLEOTIDE SEQUENCE</scope>
    <source>
        <strain evidence="6">DP1</strain>
    </source>
</reference>
<dbReference type="PANTHER" id="PTHR43178">
    <property type="entry name" value="DIHYDROLIPOAMIDE ACETYLTRANSFERASE COMPONENT OF PYRUVATE DEHYDROGENASE COMPLEX"/>
    <property type="match status" value="1"/>
</dbReference>
<dbReference type="InterPro" id="IPR001078">
    <property type="entry name" value="2-oxoacid_DH_actylTfrase"/>
</dbReference>
<dbReference type="AlphaFoldDB" id="A0AAD2CVS1"/>
<comment type="caution">
    <text evidence="6">The sequence shown here is derived from an EMBL/GenBank/DDBJ whole genome shotgun (WGS) entry which is preliminary data.</text>
</comment>
<gene>
    <name evidence="6" type="ORF">ECRASSUSDP1_LOCUS14256</name>
</gene>
<evidence type="ECO:0000256" key="4">
    <source>
        <dbReference type="ARBA" id="ARBA00023315"/>
    </source>
</evidence>
<dbReference type="Pfam" id="PF00198">
    <property type="entry name" value="2-oxoacid_dh"/>
    <property type="match status" value="1"/>
</dbReference>
<dbReference type="InterPro" id="IPR023213">
    <property type="entry name" value="CAT-like_dom_sf"/>
</dbReference>
<dbReference type="SUPFAM" id="SSF47005">
    <property type="entry name" value="Peripheral subunit-binding domain of 2-oxo acid dehydrogenase complex"/>
    <property type="match status" value="1"/>
</dbReference>
<proteinExistence type="inferred from homology"/>
<dbReference type="PROSITE" id="PS51826">
    <property type="entry name" value="PSBD"/>
    <property type="match status" value="1"/>
</dbReference>
<comment type="similarity">
    <text evidence="2">Belongs to the 2-oxoacid dehydrogenase family.</text>
</comment>
<evidence type="ECO:0000256" key="3">
    <source>
        <dbReference type="ARBA" id="ARBA00022679"/>
    </source>
</evidence>
<evidence type="ECO:0000259" key="5">
    <source>
        <dbReference type="PROSITE" id="PS51826"/>
    </source>
</evidence>
<dbReference type="InterPro" id="IPR050743">
    <property type="entry name" value="2-oxoacid_DH_E2_comp"/>
</dbReference>
<dbReference type="Gene3D" id="4.10.320.10">
    <property type="entry name" value="E3-binding domain"/>
    <property type="match status" value="1"/>
</dbReference>
<evidence type="ECO:0000313" key="6">
    <source>
        <dbReference type="EMBL" id="CAI2372919.1"/>
    </source>
</evidence>
<accession>A0AAD2CVS1</accession>
<comment type="cofactor">
    <cofactor evidence="1">
        <name>(R)-lipoate</name>
        <dbReference type="ChEBI" id="CHEBI:83088"/>
    </cofactor>
</comment>
<dbReference type="GO" id="GO:0031405">
    <property type="term" value="F:lipoic acid binding"/>
    <property type="evidence" value="ECO:0007669"/>
    <property type="project" value="TreeGrafter"/>
</dbReference>
<dbReference type="Proteomes" id="UP001295684">
    <property type="component" value="Unassembled WGS sequence"/>
</dbReference>